<keyword evidence="1" id="KW-0472">Membrane</keyword>
<name>A0A7I7U596_MYCPF</name>
<feature type="transmembrane region" description="Helical" evidence="1">
    <location>
        <begin position="58"/>
        <end position="83"/>
    </location>
</feature>
<evidence type="ECO:0000313" key="3">
    <source>
        <dbReference type="Proteomes" id="UP000466554"/>
    </source>
</evidence>
<feature type="transmembrane region" description="Helical" evidence="1">
    <location>
        <begin position="12"/>
        <end position="37"/>
    </location>
</feature>
<protein>
    <submittedName>
        <fullName evidence="2">Uncharacterized protein</fullName>
    </submittedName>
</protein>
<evidence type="ECO:0000313" key="2">
    <source>
        <dbReference type="EMBL" id="BBY75556.1"/>
    </source>
</evidence>
<keyword evidence="1" id="KW-1133">Transmembrane helix</keyword>
<reference evidence="2 3" key="1">
    <citation type="journal article" date="2019" name="Emerg. Microbes Infect.">
        <title>Comprehensive subspecies identification of 175 nontuberculous mycobacteria species based on 7547 genomic profiles.</title>
        <authorList>
            <person name="Matsumoto Y."/>
            <person name="Kinjo T."/>
            <person name="Motooka D."/>
            <person name="Nabeya D."/>
            <person name="Jung N."/>
            <person name="Uechi K."/>
            <person name="Horii T."/>
            <person name="Iida T."/>
            <person name="Fujita J."/>
            <person name="Nakamura S."/>
        </authorList>
    </citation>
    <scope>NUCLEOTIDE SEQUENCE [LARGE SCALE GENOMIC DNA]</scope>
    <source>
        <strain evidence="2 3">JCM 6367</strain>
    </source>
</reference>
<sequence>MFGIVEGGRMSAVVAGSVIAVSGVLAVNAGVVAVGWANQRRQPKPTDRPYRRGTSSPGGYTILGVVLTLLVAIVGGIVLGVVADPG</sequence>
<keyword evidence="1" id="KW-0812">Transmembrane</keyword>
<evidence type="ECO:0000256" key="1">
    <source>
        <dbReference type="SAM" id="Phobius"/>
    </source>
</evidence>
<dbReference type="Proteomes" id="UP000466554">
    <property type="component" value="Chromosome"/>
</dbReference>
<proteinExistence type="predicted"/>
<dbReference type="AlphaFoldDB" id="A0A7I7U596"/>
<accession>A0A7I7U596</accession>
<organism evidence="2 3">
    <name type="scientific">Mycolicibacterium parafortuitum</name>
    <name type="common">Mycobacterium parafortuitum</name>
    <dbReference type="NCBI Taxonomy" id="39692"/>
    <lineage>
        <taxon>Bacteria</taxon>
        <taxon>Bacillati</taxon>
        <taxon>Actinomycetota</taxon>
        <taxon>Actinomycetes</taxon>
        <taxon>Mycobacteriales</taxon>
        <taxon>Mycobacteriaceae</taxon>
        <taxon>Mycolicibacterium</taxon>
    </lineage>
</organism>
<gene>
    <name evidence="2" type="ORF">MPRF_24550</name>
</gene>
<dbReference type="EMBL" id="AP022598">
    <property type="protein sequence ID" value="BBY75556.1"/>
    <property type="molecule type" value="Genomic_DNA"/>
</dbReference>